<sequence length="124" mass="12708">MKTVLTIAAALLSTATLVAASPAEAAQGYDQYRRAVLGDTTVASADANVQTRAVRVPGSYAQYLINNGADKSAALITAAHAGEQPVLAQVAVQAKQPRLTPAQAYAKSIGNDVRVANEAVTSAE</sequence>
<dbReference type="RefSeq" id="WP_320424443.1">
    <property type="nucleotide sequence ID" value="NZ_JAXCLA010000006.1"/>
</dbReference>
<evidence type="ECO:0000313" key="2">
    <source>
        <dbReference type="EMBL" id="MDY0746508.1"/>
    </source>
</evidence>
<gene>
    <name evidence="2" type="ORF">SNE35_18490</name>
</gene>
<feature type="signal peptide" evidence="1">
    <location>
        <begin position="1"/>
        <end position="25"/>
    </location>
</feature>
<keyword evidence="3" id="KW-1185">Reference proteome</keyword>
<evidence type="ECO:0000313" key="3">
    <source>
        <dbReference type="Proteomes" id="UP001285263"/>
    </source>
</evidence>
<proteinExistence type="predicted"/>
<evidence type="ECO:0008006" key="4">
    <source>
        <dbReference type="Google" id="ProtNLM"/>
    </source>
</evidence>
<evidence type="ECO:0000256" key="1">
    <source>
        <dbReference type="SAM" id="SignalP"/>
    </source>
</evidence>
<dbReference type="EMBL" id="JAXCLA010000006">
    <property type="protein sequence ID" value="MDY0746508.1"/>
    <property type="molecule type" value="Genomic_DNA"/>
</dbReference>
<organism evidence="2 3">
    <name type="scientific">Roseateles agri</name>
    <dbReference type="NCBI Taxonomy" id="3098619"/>
    <lineage>
        <taxon>Bacteria</taxon>
        <taxon>Pseudomonadati</taxon>
        <taxon>Pseudomonadota</taxon>
        <taxon>Betaproteobacteria</taxon>
        <taxon>Burkholderiales</taxon>
        <taxon>Sphaerotilaceae</taxon>
        <taxon>Roseateles</taxon>
    </lineage>
</organism>
<reference evidence="2 3" key="1">
    <citation type="submission" date="2023-11" db="EMBL/GenBank/DDBJ databases">
        <title>Paucibacter sp. nov., isolated from fresh soil in Korea.</title>
        <authorList>
            <person name="Le N.T.T."/>
        </authorList>
    </citation>
    <scope>NUCLEOTIDE SEQUENCE [LARGE SCALE GENOMIC DNA]</scope>
    <source>
        <strain evidence="2 3">R3-3</strain>
    </source>
</reference>
<protein>
    <recommendedName>
        <fullName evidence="4">DUF4148 domain-containing protein</fullName>
    </recommendedName>
</protein>
<name>A0ABU5DLB7_9BURK</name>
<keyword evidence="1" id="KW-0732">Signal</keyword>
<accession>A0ABU5DLB7</accession>
<comment type="caution">
    <text evidence="2">The sequence shown here is derived from an EMBL/GenBank/DDBJ whole genome shotgun (WGS) entry which is preliminary data.</text>
</comment>
<dbReference type="Proteomes" id="UP001285263">
    <property type="component" value="Unassembled WGS sequence"/>
</dbReference>
<feature type="chain" id="PRO_5046944659" description="DUF4148 domain-containing protein" evidence="1">
    <location>
        <begin position="26"/>
        <end position="124"/>
    </location>
</feature>